<reference evidence="1 2" key="1">
    <citation type="journal article" date="2013" name="ISME J.">
        <title>Comparative genomics of pathogenic lineages of Vibrio nigripulchritudo identifies virulence-associated traits.</title>
        <authorList>
            <person name="Goudenege D."/>
            <person name="Labreuche Y."/>
            <person name="Krin E."/>
            <person name="Ansquer D."/>
            <person name="Mangenot S."/>
            <person name="Calteau A."/>
            <person name="Medigue C."/>
            <person name="Mazel D."/>
            <person name="Polz M.F."/>
            <person name="Le Roux F."/>
        </authorList>
    </citation>
    <scope>NUCLEOTIDE SEQUENCE [LARGE SCALE GENOMIC DNA]</scope>
    <source>
        <strain evidence="1 2">SOn1</strain>
    </source>
</reference>
<evidence type="ECO:0008006" key="3">
    <source>
        <dbReference type="Google" id="ProtNLM"/>
    </source>
</evidence>
<evidence type="ECO:0000313" key="1">
    <source>
        <dbReference type="EMBL" id="CCO50362.1"/>
    </source>
</evidence>
<dbReference type="Proteomes" id="UP000018211">
    <property type="component" value="Unassembled WGS sequence"/>
</dbReference>
<evidence type="ECO:0000313" key="2">
    <source>
        <dbReference type="Proteomes" id="UP000018211"/>
    </source>
</evidence>
<sequence>MDDVVDLHIGAKQMSYSHALGLLTPS</sequence>
<accession>A0AAV2W1S2</accession>
<organism evidence="1 2">
    <name type="scientific">Vibrio nigripulchritudo SOn1</name>
    <dbReference type="NCBI Taxonomy" id="1238450"/>
    <lineage>
        <taxon>Bacteria</taxon>
        <taxon>Pseudomonadati</taxon>
        <taxon>Pseudomonadota</taxon>
        <taxon>Gammaproteobacteria</taxon>
        <taxon>Vibrionales</taxon>
        <taxon>Vibrionaceae</taxon>
        <taxon>Vibrio</taxon>
    </lineage>
</organism>
<comment type="caution">
    <text evidence="1">The sequence shown here is derived from an EMBL/GenBank/DDBJ whole genome shotgun (WGS) entry which is preliminary data.</text>
</comment>
<protein>
    <recommendedName>
        <fullName evidence="3">Transposase</fullName>
    </recommendedName>
</protein>
<dbReference type="EMBL" id="CAOF01000201">
    <property type="protein sequence ID" value="CCO50362.1"/>
    <property type="molecule type" value="Genomic_DNA"/>
</dbReference>
<dbReference type="AlphaFoldDB" id="A0AAV2W1S2"/>
<proteinExistence type="predicted"/>
<name>A0AAV2W1S2_9VIBR</name>
<gene>
    <name evidence="1" type="ORF">VIBNISOn1_p0199</name>
</gene>